<sequence length="1184" mass="133544">MKFVVVLVSAGLLAFLGAVICIIASVYSRSSAAAPQALSDNRSFSLLEPLPGSVAHAGPLGALHGAESYEGGGLDIGLEIPSLNELSTGDVTGPSPKQFTLNRLICTPVPISDCKSRGLREQADDPFSEEEDWSLRTTAEELRQIVMQQNDQILMDQRTITELTGKLSECENGLEERSLHERSMGVWAGNRRHMAGDDVSSSVAVQLQTARAVEELERAILQLKDRIEKLELEIGPAAMNHTEHTVSTLGSVVVGEPGRPVEDLEGELEKKIRLLEKERKNLRKETQSHHQHIDQGINTLQERIAELEQSLTDYSYPQGYKLSFPVRTNYMYGLVRRNIPEMYAFTACLWLKPAESGIGTPFSYAVPEQPNELVLLQGIHNPAELLINDKVAQLPLSLPQGIWQHICVSWTLRDGVWKAYQGGKMRGRGEGLSAWHPIKSGGVLVLGQEQDTLGGRFDASQALVGELSLFNLWDRVLSPTEVAALAACAESPRLGNIVPWTDRDVDVFGGAVKDPVDPCLQSSHPRHSFHYELNIMAETVDAKKDEADYKRLHSFPLIRHTDMSEEMRVETMELCVTACEKFATNNESAAKMIKESMDKKFGSSWHVVIGEGFGFEITHEVKNLLYMFFGGGLAVPIVGRSRIRCTRGDFETQKSSFARDLESLPDRQRQKRLQLKNSKMRVCTRRRSRTLRVWLLIVFLSLHLLVVSLVLSIYHTSCELHLNPDIQTSISFSVQNTSTSTSKMATLESVTQEVEMDSAADDLAKLEALFSHPLYNLPTPPVSDGDWLLKVRTKRKEEERSTQQWLSANEDGYDPIVWNASAKTHPPWLRFHLGISRWQMYQHKDPNLSALTQQLASHRIVSAVQKSGGTQLKLLMSFPNYGQALFKPMKQERHEETNVNLYYFSDFERHNAEIAAFHLDRILGFRRVPPVVGRQINVIKEIKDITTDHKLVTTFFTSPVGNACFYGQCSYYCSTEHAICGRPLKIEGSMATMLPDLSLATRRSWRSPWRRSYSRTKLALWETESNYCDSVKKISPYDRGTRLVDLIDMSILDFLMSNMDRHHYETFEKFGNNTFLIHLDNGRAFGRHSKDEPSILAPLVQCCRIRRSTLLRLRLLSRPSYRLSDVMRASLSQDPLAAVAPLLTEPHLSALDRRLETVIQTTENCLQQHLHHSDVIYDDISEYP</sequence>
<proteinExistence type="inferred from homology"/>
<dbReference type="PANTHER" id="PTHR12450:SF25">
    <property type="entry name" value="FAM20 C-TERMINAL DOMAIN-CONTAINING PROTEIN"/>
    <property type="match status" value="1"/>
</dbReference>
<protein>
    <recommendedName>
        <fullName evidence="9">Pentraxin (PTX) domain-containing protein</fullName>
    </recommendedName>
</protein>
<evidence type="ECO:0000313" key="11">
    <source>
        <dbReference type="Proteomes" id="UP001558613"/>
    </source>
</evidence>
<evidence type="ECO:0000313" key="10">
    <source>
        <dbReference type="EMBL" id="KAL1251187.1"/>
    </source>
</evidence>
<evidence type="ECO:0000256" key="6">
    <source>
        <dbReference type="PROSITE-ProRule" id="PRU01172"/>
    </source>
</evidence>
<dbReference type="InterPro" id="IPR024869">
    <property type="entry name" value="FAM20"/>
</dbReference>
<feature type="transmembrane region" description="Helical" evidence="8">
    <location>
        <begin position="693"/>
        <end position="714"/>
    </location>
</feature>
<dbReference type="Proteomes" id="UP001558613">
    <property type="component" value="Unassembled WGS sequence"/>
</dbReference>
<gene>
    <name evidence="10" type="ORF">QQF64_018983</name>
</gene>
<dbReference type="CDD" id="cd10314">
    <property type="entry name" value="FAM20_C"/>
    <property type="match status" value="1"/>
</dbReference>
<keyword evidence="7" id="KW-0175">Coiled coil</keyword>
<feature type="transmembrane region" description="Helical" evidence="8">
    <location>
        <begin position="623"/>
        <end position="639"/>
    </location>
</feature>
<evidence type="ECO:0000256" key="4">
    <source>
        <dbReference type="ARBA" id="ARBA00023157"/>
    </source>
</evidence>
<dbReference type="EMBL" id="JAYMGO010000022">
    <property type="protein sequence ID" value="KAL1251187.1"/>
    <property type="molecule type" value="Genomic_DNA"/>
</dbReference>
<evidence type="ECO:0000256" key="8">
    <source>
        <dbReference type="SAM" id="Phobius"/>
    </source>
</evidence>
<dbReference type="PRINTS" id="PR00895">
    <property type="entry name" value="PENTAXIN"/>
</dbReference>
<dbReference type="CDD" id="cd21453">
    <property type="entry name" value="DLC-like_DNAL4"/>
    <property type="match status" value="1"/>
</dbReference>
<dbReference type="PANTHER" id="PTHR12450">
    <property type="entry name" value="DENTIN MATRIX PROTEIN 4 PROTEIN FAM20"/>
    <property type="match status" value="1"/>
</dbReference>
<keyword evidence="8" id="KW-0812">Transmembrane</keyword>
<keyword evidence="8" id="KW-1133">Transmembrane helix</keyword>
<dbReference type="PROSITE" id="PS51828">
    <property type="entry name" value="PTX_2"/>
    <property type="match status" value="1"/>
</dbReference>
<dbReference type="InterPro" id="IPR001372">
    <property type="entry name" value="Dynein_light_chain_typ-1/2"/>
</dbReference>
<accession>A0ABR3LHN9</accession>
<dbReference type="InterPro" id="IPR013320">
    <property type="entry name" value="ConA-like_dom_sf"/>
</dbReference>
<evidence type="ECO:0000256" key="7">
    <source>
        <dbReference type="SAM" id="Coils"/>
    </source>
</evidence>
<dbReference type="Pfam" id="PF01221">
    <property type="entry name" value="Dynein_light"/>
    <property type="match status" value="1"/>
</dbReference>
<evidence type="ECO:0000256" key="5">
    <source>
        <dbReference type="ARBA" id="ARBA00023180"/>
    </source>
</evidence>
<comment type="similarity">
    <text evidence="2">Belongs to the FAM20 family.</text>
</comment>
<feature type="domain" description="Pentraxin (PTX)" evidence="9">
    <location>
        <begin position="318"/>
        <end position="519"/>
    </location>
</feature>
<keyword evidence="3" id="KW-0333">Golgi apparatus</keyword>
<evidence type="ECO:0000256" key="1">
    <source>
        <dbReference type="ARBA" id="ARBA00004555"/>
    </source>
</evidence>
<organism evidence="10 11">
    <name type="scientific">Cirrhinus molitorella</name>
    <name type="common">mud carp</name>
    <dbReference type="NCBI Taxonomy" id="172907"/>
    <lineage>
        <taxon>Eukaryota</taxon>
        <taxon>Metazoa</taxon>
        <taxon>Chordata</taxon>
        <taxon>Craniata</taxon>
        <taxon>Vertebrata</taxon>
        <taxon>Euteleostomi</taxon>
        <taxon>Actinopterygii</taxon>
        <taxon>Neopterygii</taxon>
        <taxon>Teleostei</taxon>
        <taxon>Ostariophysi</taxon>
        <taxon>Cypriniformes</taxon>
        <taxon>Cyprinidae</taxon>
        <taxon>Labeoninae</taxon>
        <taxon>Labeonini</taxon>
        <taxon>Cirrhinus</taxon>
    </lineage>
</organism>
<dbReference type="SUPFAM" id="SSF54648">
    <property type="entry name" value="DLC"/>
    <property type="match status" value="1"/>
</dbReference>
<comment type="caution">
    <text evidence="10">The sequence shown here is derived from an EMBL/GenBank/DDBJ whole genome shotgun (WGS) entry which is preliminary data.</text>
</comment>
<name>A0ABR3LHN9_9TELE</name>
<comment type="subcellular location">
    <subcellularLocation>
        <location evidence="1">Golgi apparatus</location>
    </subcellularLocation>
</comment>
<feature type="disulfide bond" evidence="6">
    <location>
        <begin position="348"/>
        <end position="407"/>
    </location>
</feature>
<dbReference type="InterPro" id="IPR037177">
    <property type="entry name" value="DLC_sf"/>
</dbReference>
<dbReference type="SUPFAM" id="SSF49899">
    <property type="entry name" value="Concanavalin A-like lectins/glucanases"/>
    <property type="match status" value="1"/>
</dbReference>
<dbReference type="InterPro" id="IPR009581">
    <property type="entry name" value="FAM20_C"/>
</dbReference>
<dbReference type="InterPro" id="IPR001759">
    <property type="entry name" value="PTX_dom"/>
</dbReference>
<evidence type="ECO:0000256" key="3">
    <source>
        <dbReference type="ARBA" id="ARBA00023034"/>
    </source>
</evidence>
<dbReference type="Gene3D" id="2.60.120.200">
    <property type="match status" value="1"/>
</dbReference>
<dbReference type="SMART" id="SM01375">
    <property type="entry name" value="Dynein_light"/>
    <property type="match status" value="1"/>
</dbReference>
<reference evidence="10 11" key="1">
    <citation type="submission" date="2023-09" db="EMBL/GenBank/DDBJ databases">
        <authorList>
            <person name="Wang M."/>
        </authorList>
    </citation>
    <scope>NUCLEOTIDE SEQUENCE [LARGE SCALE GENOMIC DNA]</scope>
    <source>
        <strain evidence="10">GT-2023</strain>
        <tissue evidence="10">Liver</tissue>
    </source>
</reference>
<evidence type="ECO:0000256" key="2">
    <source>
        <dbReference type="ARBA" id="ARBA00006557"/>
    </source>
</evidence>
<dbReference type="Gene3D" id="3.30.740.10">
    <property type="entry name" value="Protein Inhibitor Of Neuronal Nitric Oxide Synthase"/>
    <property type="match status" value="1"/>
</dbReference>
<keyword evidence="11" id="KW-1185">Reference proteome</keyword>
<evidence type="ECO:0000259" key="9">
    <source>
        <dbReference type="PROSITE" id="PS51828"/>
    </source>
</evidence>
<feature type="coiled-coil region" evidence="7">
    <location>
        <begin position="261"/>
        <end position="310"/>
    </location>
</feature>
<keyword evidence="4 6" id="KW-1015">Disulfide bond</keyword>
<keyword evidence="5" id="KW-0325">Glycoprotein</keyword>
<dbReference type="Pfam" id="PF06702">
    <property type="entry name" value="Fam20C"/>
    <property type="match status" value="1"/>
</dbReference>
<dbReference type="SMART" id="SM00159">
    <property type="entry name" value="PTX"/>
    <property type="match status" value="1"/>
</dbReference>
<keyword evidence="8" id="KW-0472">Membrane</keyword>
<dbReference type="Pfam" id="PF00354">
    <property type="entry name" value="Pentaxin"/>
    <property type="match status" value="1"/>
</dbReference>